<protein>
    <submittedName>
        <fullName evidence="2">Putative root cap family protein</fullName>
    </submittedName>
</protein>
<proteinExistence type="predicted"/>
<dbReference type="Proteomes" id="UP000054558">
    <property type="component" value="Unassembled WGS sequence"/>
</dbReference>
<keyword evidence="3" id="KW-1185">Reference proteome</keyword>
<name>A0A1Y1HJE0_KLENI</name>
<evidence type="ECO:0000313" key="3">
    <source>
        <dbReference type="Proteomes" id="UP000054558"/>
    </source>
</evidence>
<sequence length="404" mass="42728">MTAPRATLLAGALFALVAIASATNTCSSGRFFDSGGGKCLCDGQRDGVRGSCKSAPAKSTSKCDASKGWLFGTSNVCKCKSGTLFDGKGTCKACPSKSTSPSCNPRPTCPSGHKDGGSGKCVCDPTIPAEKRTAKDTCKCTLAQGTGGCGDPHFVGGNGVRFDFHGVPEKNFCLISDKAFHLNAHFIGQNGLETGMDGTWMDQLGFVFVAGNKQHSLSVHLVSEEDFASNVSDIFLVEYDASPVYVSLPASGSNVWTSDDGLVTISRTSDTAKLTLTLEGLFQTTLIASEHEFPNGHHIDFNVDVMNITSSAHGVLGQTFQPERRHVVAGSSDLKMDQTDVVEGGDHDYISSDLMATDCKFSRFSAPSLAPLTRRLLGGSRLEEPVFSHSLRCSNDAGYLSCMI</sequence>
<dbReference type="OrthoDB" id="2012063at2759"/>
<dbReference type="InterPro" id="IPR009646">
    <property type="entry name" value="Root_cap"/>
</dbReference>
<dbReference type="OMA" id="YPPHESP"/>
<accession>A0A1Y1HJE0</accession>
<dbReference type="Pfam" id="PF06830">
    <property type="entry name" value="Root_cap"/>
    <property type="match status" value="1"/>
</dbReference>
<evidence type="ECO:0000256" key="1">
    <source>
        <dbReference type="SAM" id="SignalP"/>
    </source>
</evidence>
<feature type="chain" id="PRO_5012959945" evidence="1">
    <location>
        <begin position="23"/>
        <end position="404"/>
    </location>
</feature>
<reference evidence="2 3" key="1">
    <citation type="journal article" date="2014" name="Nat. Commun.">
        <title>Klebsormidium flaccidum genome reveals primary factors for plant terrestrial adaptation.</title>
        <authorList>
            <person name="Hori K."/>
            <person name="Maruyama F."/>
            <person name="Fujisawa T."/>
            <person name="Togashi T."/>
            <person name="Yamamoto N."/>
            <person name="Seo M."/>
            <person name="Sato S."/>
            <person name="Yamada T."/>
            <person name="Mori H."/>
            <person name="Tajima N."/>
            <person name="Moriyama T."/>
            <person name="Ikeuchi M."/>
            <person name="Watanabe M."/>
            <person name="Wada H."/>
            <person name="Kobayashi K."/>
            <person name="Saito M."/>
            <person name="Masuda T."/>
            <person name="Sasaki-Sekimoto Y."/>
            <person name="Mashiguchi K."/>
            <person name="Awai K."/>
            <person name="Shimojima M."/>
            <person name="Masuda S."/>
            <person name="Iwai M."/>
            <person name="Nobusawa T."/>
            <person name="Narise T."/>
            <person name="Kondo S."/>
            <person name="Saito H."/>
            <person name="Sato R."/>
            <person name="Murakawa M."/>
            <person name="Ihara Y."/>
            <person name="Oshima-Yamada Y."/>
            <person name="Ohtaka K."/>
            <person name="Satoh M."/>
            <person name="Sonobe K."/>
            <person name="Ishii M."/>
            <person name="Ohtani R."/>
            <person name="Kanamori-Sato M."/>
            <person name="Honoki R."/>
            <person name="Miyazaki D."/>
            <person name="Mochizuki H."/>
            <person name="Umetsu J."/>
            <person name="Higashi K."/>
            <person name="Shibata D."/>
            <person name="Kamiya Y."/>
            <person name="Sato N."/>
            <person name="Nakamura Y."/>
            <person name="Tabata S."/>
            <person name="Ida S."/>
            <person name="Kurokawa K."/>
            <person name="Ohta H."/>
        </authorList>
    </citation>
    <scope>NUCLEOTIDE SEQUENCE [LARGE SCALE GENOMIC DNA]</scope>
    <source>
        <strain evidence="2 3">NIES-2285</strain>
    </source>
</reference>
<dbReference type="STRING" id="105231.A0A1Y1HJE0"/>
<feature type="signal peptide" evidence="1">
    <location>
        <begin position="1"/>
        <end position="22"/>
    </location>
</feature>
<dbReference type="EMBL" id="DF236965">
    <property type="protein sequence ID" value="GAQ78640.1"/>
    <property type="molecule type" value="Genomic_DNA"/>
</dbReference>
<keyword evidence="1" id="KW-0732">Signal</keyword>
<dbReference type="PANTHER" id="PTHR31656">
    <property type="entry name" value="ROOT CAP DOMAIN-CONTAINING PROTEIN"/>
    <property type="match status" value="1"/>
</dbReference>
<gene>
    <name evidence="2" type="ORF">KFL_000160430</name>
</gene>
<evidence type="ECO:0000313" key="2">
    <source>
        <dbReference type="EMBL" id="GAQ78640.1"/>
    </source>
</evidence>
<dbReference type="AlphaFoldDB" id="A0A1Y1HJE0"/>
<organism evidence="2 3">
    <name type="scientific">Klebsormidium nitens</name>
    <name type="common">Green alga</name>
    <name type="synonym">Ulothrix nitens</name>
    <dbReference type="NCBI Taxonomy" id="105231"/>
    <lineage>
        <taxon>Eukaryota</taxon>
        <taxon>Viridiplantae</taxon>
        <taxon>Streptophyta</taxon>
        <taxon>Klebsormidiophyceae</taxon>
        <taxon>Klebsormidiales</taxon>
        <taxon>Klebsormidiaceae</taxon>
        <taxon>Klebsormidium</taxon>
    </lineage>
</organism>